<reference evidence="1" key="1">
    <citation type="submission" date="2020-07" db="EMBL/GenBank/DDBJ databases">
        <title>Multicomponent nature underlies the extraordinary mechanical properties of spider dragline silk.</title>
        <authorList>
            <person name="Kono N."/>
            <person name="Nakamura H."/>
            <person name="Mori M."/>
            <person name="Yoshida Y."/>
            <person name="Ohtoshi R."/>
            <person name="Malay A.D."/>
            <person name="Moran D.A.P."/>
            <person name="Tomita M."/>
            <person name="Numata K."/>
            <person name="Arakawa K."/>
        </authorList>
    </citation>
    <scope>NUCLEOTIDE SEQUENCE</scope>
</reference>
<sequence>MWACIILLKDSSRDALKDVTSSDRNAYSEIYQYEMGRYISSNEAVWRIPNFPIHERYPTVIHLSLHLENGQGVCFLEGNATGRARFVPEIILTAYFQLCNEDEFARPLFYHQVQKYYTWVVKTRNGVDEIWSILI</sequence>
<name>A0A8X6FXG3_TRICU</name>
<comment type="caution">
    <text evidence="1">The sequence shown here is derived from an EMBL/GenBank/DDBJ whole genome shotgun (WGS) entry which is preliminary data.</text>
</comment>
<keyword evidence="2" id="KW-1185">Reference proteome</keyword>
<proteinExistence type="predicted"/>
<organism evidence="1 2">
    <name type="scientific">Trichonephila clavata</name>
    <name type="common">Joro spider</name>
    <name type="synonym">Nephila clavata</name>
    <dbReference type="NCBI Taxonomy" id="2740835"/>
    <lineage>
        <taxon>Eukaryota</taxon>
        <taxon>Metazoa</taxon>
        <taxon>Ecdysozoa</taxon>
        <taxon>Arthropoda</taxon>
        <taxon>Chelicerata</taxon>
        <taxon>Arachnida</taxon>
        <taxon>Araneae</taxon>
        <taxon>Araneomorphae</taxon>
        <taxon>Entelegynae</taxon>
        <taxon>Araneoidea</taxon>
        <taxon>Nephilidae</taxon>
        <taxon>Trichonephila</taxon>
    </lineage>
</organism>
<dbReference type="EMBL" id="BMAO01033673">
    <property type="protein sequence ID" value="GFQ91031.1"/>
    <property type="molecule type" value="Genomic_DNA"/>
</dbReference>
<evidence type="ECO:0000313" key="1">
    <source>
        <dbReference type="EMBL" id="GFQ91031.1"/>
    </source>
</evidence>
<accession>A0A8X6FXG3</accession>
<gene>
    <name evidence="1" type="primary">AVEN_154026_1</name>
    <name evidence="1" type="ORF">TNCT_626601</name>
</gene>
<dbReference type="AlphaFoldDB" id="A0A8X6FXG3"/>
<protein>
    <submittedName>
        <fullName evidence="1">Helitron_like_N domain-containing protein</fullName>
    </submittedName>
</protein>
<dbReference type="Proteomes" id="UP000887116">
    <property type="component" value="Unassembled WGS sequence"/>
</dbReference>
<evidence type="ECO:0000313" key="2">
    <source>
        <dbReference type="Proteomes" id="UP000887116"/>
    </source>
</evidence>
<dbReference type="OrthoDB" id="6596361at2759"/>